<accession>A0A1G8IQ83</accession>
<evidence type="ECO:0000313" key="7">
    <source>
        <dbReference type="EMBL" id="SDI21074.1"/>
    </source>
</evidence>
<dbReference type="Proteomes" id="UP000199163">
    <property type="component" value="Unassembled WGS sequence"/>
</dbReference>
<keyword evidence="3" id="KW-0378">Hydrolase</keyword>
<dbReference type="CDD" id="cd08070">
    <property type="entry name" value="MPN_like"/>
    <property type="match status" value="1"/>
</dbReference>
<keyword evidence="8" id="KW-1185">Reference proteome</keyword>
<dbReference type="InterPro" id="IPR051929">
    <property type="entry name" value="VirAsm_ModProt"/>
</dbReference>
<dbReference type="GO" id="GO:0000502">
    <property type="term" value="C:proteasome complex"/>
    <property type="evidence" value="ECO:0007669"/>
    <property type="project" value="UniProtKB-KW"/>
</dbReference>
<keyword evidence="4" id="KW-0862">Zinc</keyword>
<dbReference type="InterPro" id="IPR028090">
    <property type="entry name" value="JAB_dom_prok"/>
</dbReference>
<evidence type="ECO:0000259" key="6">
    <source>
        <dbReference type="PROSITE" id="PS50249"/>
    </source>
</evidence>
<gene>
    <name evidence="7" type="ORF">SAMN05192534_12519</name>
</gene>
<dbReference type="SUPFAM" id="SSF102712">
    <property type="entry name" value="JAB1/MPN domain"/>
    <property type="match status" value="1"/>
</dbReference>
<dbReference type="Pfam" id="PF14464">
    <property type="entry name" value="Prok-JAB"/>
    <property type="match status" value="1"/>
</dbReference>
<evidence type="ECO:0000256" key="3">
    <source>
        <dbReference type="ARBA" id="ARBA00022801"/>
    </source>
</evidence>
<reference evidence="8" key="1">
    <citation type="submission" date="2016-10" db="EMBL/GenBank/DDBJ databases">
        <authorList>
            <person name="Varghese N."/>
            <person name="Submissions S."/>
        </authorList>
    </citation>
    <scope>NUCLEOTIDE SEQUENCE [LARGE SCALE GENOMIC DNA]</scope>
    <source>
        <strain evidence="8">DSM 21632</strain>
    </source>
</reference>
<evidence type="ECO:0000256" key="2">
    <source>
        <dbReference type="ARBA" id="ARBA00022723"/>
    </source>
</evidence>
<dbReference type="GO" id="GO:0008270">
    <property type="term" value="F:zinc ion binding"/>
    <property type="evidence" value="ECO:0007669"/>
    <property type="project" value="TreeGrafter"/>
</dbReference>
<evidence type="ECO:0000256" key="4">
    <source>
        <dbReference type="ARBA" id="ARBA00022833"/>
    </source>
</evidence>
<dbReference type="AlphaFoldDB" id="A0A1G8IQ83"/>
<proteinExistence type="predicted"/>
<dbReference type="InterPro" id="IPR037518">
    <property type="entry name" value="MPN"/>
</dbReference>
<dbReference type="Gene3D" id="3.40.140.10">
    <property type="entry name" value="Cytidine Deaminase, domain 2"/>
    <property type="match status" value="1"/>
</dbReference>
<keyword evidence="7" id="KW-0647">Proteasome</keyword>
<evidence type="ECO:0000256" key="5">
    <source>
        <dbReference type="ARBA" id="ARBA00023049"/>
    </source>
</evidence>
<protein>
    <submittedName>
        <fullName evidence="7">Proteasome lid subunit RPN8/RPN11, contains Jab1/MPN metalloenzyme (JAMM) motif</fullName>
    </submittedName>
</protein>
<dbReference type="GO" id="GO:0006508">
    <property type="term" value="P:proteolysis"/>
    <property type="evidence" value="ECO:0007669"/>
    <property type="project" value="UniProtKB-KW"/>
</dbReference>
<sequence>MLHHCEQTKPIEACGILSGSRKGQCEKIWKMKNMKQSKYSFEMNQNDLEKRLRLLQKNNEVLTGIYHSHPTAAPYPSKQDIANAHYPDAAYIIVSLAHSKPKVRCFRINHRTMCPMKIKLWN</sequence>
<evidence type="ECO:0000256" key="1">
    <source>
        <dbReference type="ARBA" id="ARBA00022670"/>
    </source>
</evidence>
<dbReference type="PANTHER" id="PTHR34858:SF1">
    <property type="entry name" value="CYSO-CYSTEINE PEPTIDASE"/>
    <property type="match status" value="1"/>
</dbReference>
<dbReference type="GO" id="GO:0008235">
    <property type="term" value="F:metalloexopeptidase activity"/>
    <property type="evidence" value="ECO:0007669"/>
    <property type="project" value="TreeGrafter"/>
</dbReference>
<keyword evidence="2" id="KW-0479">Metal-binding</keyword>
<keyword evidence="5" id="KW-0482">Metalloprotease</keyword>
<organism evidence="7 8">
    <name type="scientific">Alteribacillus persepolensis</name>
    <dbReference type="NCBI Taxonomy" id="568899"/>
    <lineage>
        <taxon>Bacteria</taxon>
        <taxon>Bacillati</taxon>
        <taxon>Bacillota</taxon>
        <taxon>Bacilli</taxon>
        <taxon>Bacillales</taxon>
        <taxon>Bacillaceae</taxon>
        <taxon>Alteribacillus</taxon>
    </lineage>
</organism>
<dbReference type="PROSITE" id="PS50249">
    <property type="entry name" value="MPN"/>
    <property type="match status" value="1"/>
</dbReference>
<dbReference type="PANTHER" id="PTHR34858">
    <property type="entry name" value="CYSO-CYSTEINE PEPTIDASE"/>
    <property type="match status" value="1"/>
</dbReference>
<name>A0A1G8IQ83_9BACI</name>
<keyword evidence="1" id="KW-0645">Protease</keyword>
<dbReference type="EMBL" id="FNDK01000025">
    <property type="protein sequence ID" value="SDI21074.1"/>
    <property type="molecule type" value="Genomic_DNA"/>
</dbReference>
<feature type="domain" description="MPN" evidence="6">
    <location>
        <begin position="1"/>
        <end position="122"/>
    </location>
</feature>
<evidence type="ECO:0000313" key="8">
    <source>
        <dbReference type="Proteomes" id="UP000199163"/>
    </source>
</evidence>
<dbReference type="STRING" id="568899.SAMN05192534_12519"/>